<dbReference type="Pfam" id="PF07162">
    <property type="entry name" value="B9-C2"/>
    <property type="match status" value="1"/>
</dbReference>
<gene>
    <name evidence="8" type="ORF">HKI87_07g47850</name>
</gene>
<dbReference type="AlphaFoldDB" id="A0AAX4PAM0"/>
<dbReference type="EMBL" id="CP151507">
    <property type="protein sequence ID" value="WZN63237.1"/>
    <property type="molecule type" value="Genomic_DNA"/>
</dbReference>
<evidence type="ECO:0000256" key="3">
    <source>
        <dbReference type="ARBA" id="ARBA00022794"/>
    </source>
</evidence>
<evidence type="ECO:0000313" key="8">
    <source>
        <dbReference type="EMBL" id="WZN63237.1"/>
    </source>
</evidence>
<dbReference type="GO" id="GO:0036038">
    <property type="term" value="C:MKS complex"/>
    <property type="evidence" value="ECO:0007669"/>
    <property type="project" value="TreeGrafter"/>
</dbReference>
<dbReference type="PANTHER" id="PTHR12968:SF1">
    <property type="entry name" value="B9 DOMAIN-CONTAINING PROTEIN 1"/>
    <property type="match status" value="1"/>
</dbReference>
<proteinExistence type="inferred from homology"/>
<comment type="similarity">
    <text evidence="6">Belongs to the B9D family.</text>
</comment>
<evidence type="ECO:0000256" key="1">
    <source>
        <dbReference type="ARBA" id="ARBA00004120"/>
    </source>
</evidence>
<dbReference type="Proteomes" id="UP001472866">
    <property type="component" value="Chromosome 07"/>
</dbReference>
<dbReference type="GO" id="GO:0060271">
    <property type="term" value="P:cilium assembly"/>
    <property type="evidence" value="ECO:0007669"/>
    <property type="project" value="TreeGrafter"/>
</dbReference>
<keyword evidence="4" id="KW-0206">Cytoskeleton</keyword>
<evidence type="ECO:0000313" key="9">
    <source>
        <dbReference type="Proteomes" id="UP001472866"/>
    </source>
</evidence>
<evidence type="ECO:0000256" key="7">
    <source>
        <dbReference type="ARBA" id="ARBA00039274"/>
    </source>
</evidence>
<dbReference type="PROSITE" id="PS51381">
    <property type="entry name" value="C2_B9"/>
    <property type="match status" value="1"/>
</dbReference>
<keyword evidence="5" id="KW-0966">Cell projection</keyword>
<keyword evidence="9" id="KW-1185">Reference proteome</keyword>
<name>A0AAX4PAM0_9CHLO</name>
<comment type="subcellular location">
    <subcellularLocation>
        <location evidence="1">Cytoplasm</location>
        <location evidence="1">Cytoskeleton</location>
        <location evidence="1">Cilium basal body</location>
    </subcellularLocation>
</comment>
<protein>
    <recommendedName>
        <fullName evidence="7">B9 domain-containing protein 1</fullName>
    </recommendedName>
</protein>
<dbReference type="PANTHER" id="PTHR12968">
    <property type="entry name" value="B9 DOMAIN-CONTAINING"/>
    <property type="match status" value="1"/>
</dbReference>
<evidence type="ECO:0000256" key="6">
    <source>
        <dbReference type="ARBA" id="ARBA00038411"/>
    </source>
</evidence>
<keyword evidence="2" id="KW-0963">Cytoplasm</keyword>
<evidence type="ECO:0000256" key="2">
    <source>
        <dbReference type="ARBA" id="ARBA00022490"/>
    </source>
</evidence>
<accession>A0AAX4PAM0</accession>
<evidence type="ECO:0000256" key="4">
    <source>
        <dbReference type="ARBA" id="ARBA00023212"/>
    </source>
</evidence>
<evidence type="ECO:0000256" key="5">
    <source>
        <dbReference type="ARBA" id="ARBA00023273"/>
    </source>
</evidence>
<reference evidence="8 9" key="1">
    <citation type="submission" date="2024-03" db="EMBL/GenBank/DDBJ databases">
        <title>Complete genome sequence of the green alga Chloropicon roscoffensis RCC1871.</title>
        <authorList>
            <person name="Lemieux C."/>
            <person name="Pombert J.-F."/>
            <person name="Otis C."/>
            <person name="Turmel M."/>
        </authorList>
    </citation>
    <scope>NUCLEOTIDE SEQUENCE [LARGE SCALE GENOMIC DNA]</scope>
    <source>
        <strain evidence="8 9">RCC1871</strain>
    </source>
</reference>
<dbReference type="InterPro" id="IPR010796">
    <property type="entry name" value="C2_B9-type_dom"/>
</dbReference>
<sequence length="193" mass="21259">MAERDEEPTAFSVVVNGQIELAEIQGSKSGYCKFLVTHGEDWQVLDGLEEGVTHLSKRAPGVDTSFVWNFPINVAYRSTNIFGWPQVVLSVYDVDNLGRDVILGYGSAHIPSAPGTYNLKIRLYKPLASSLLQHLTSWISRVQPEFVDPKFPTQTEGREVVRAQSSGHAIVTVNVMTRVSGHNLFACGVTRGL</sequence>
<keyword evidence="3" id="KW-0970">Cilium biogenesis/degradation</keyword>
<organism evidence="8 9">
    <name type="scientific">Chloropicon roscoffensis</name>
    <dbReference type="NCBI Taxonomy" id="1461544"/>
    <lineage>
        <taxon>Eukaryota</taxon>
        <taxon>Viridiplantae</taxon>
        <taxon>Chlorophyta</taxon>
        <taxon>Chloropicophyceae</taxon>
        <taxon>Chloropicales</taxon>
        <taxon>Chloropicaceae</taxon>
        <taxon>Chloropicon</taxon>
    </lineage>
</organism>